<dbReference type="AlphaFoldDB" id="A0A9W7SQ34"/>
<feature type="transmembrane region" description="Helical" evidence="7">
    <location>
        <begin position="254"/>
        <end position="276"/>
    </location>
</feature>
<keyword evidence="5 7" id="KW-0472">Membrane</keyword>
<dbReference type="InterPro" id="IPR036259">
    <property type="entry name" value="MFS_trans_sf"/>
</dbReference>
<feature type="region of interest" description="Disordered" evidence="6">
    <location>
        <begin position="1"/>
        <end position="31"/>
    </location>
</feature>
<evidence type="ECO:0000256" key="3">
    <source>
        <dbReference type="ARBA" id="ARBA00022692"/>
    </source>
</evidence>
<feature type="transmembrane region" description="Helical" evidence="7">
    <location>
        <begin position="478"/>
        <end position="497"/>
    </location>
</feature>
<sequence>MTTICPFRRPPSPRLRDDARATTTTTTTTTEKIHPSTLEFHTHHPAPARHDDKPHVLTTTTEHADLEKDDQPAIDYAGAHDKVDPKEIALVRKLDMYLMPILWIMYFLNYLDRNAIALARLDGLEDDLHLKGRQYETCVSMLFVGYSALEHDHHARAAVVVAVGLHGPVGVVSGSAALTHDYKGLVLARFFLGVTEAPWTPGALYILSVFYNRKEMATRISIMYSGNVLANAFAGLIAAGVFDGMGGSLGLPGWRWYFILIGCITFVVAILSAFVLPDDPLTTRWLSPEERLLANARIVRDTVDHAPPQTSWKGLLEVMKDPKVWVFCFMDHAHVAATSFKNFFPTVVTTLGFSRTITLVLTCPPYLVAALFAIYWSWQSCRYNEKTYHMIAAKLFAAFGFALAAGTLNTGARYFAMVVFSTGTYSCNALIYSWLSSTVGHTKEKKASAMALVNTMANVGFVWTPYLWPKSNAPRYDIPLGSCAGFSVLGAACALFLKMMLVRLNKSPRHTEEGNFLAYAY</sequence>
<keyword evidence="8" id="KW-0808">Transferase</keyword>
<keyword evidence="3 7" id="KW-0812">Transmembrane</keyword>
<comment type="subcellular location">
    <subcellularLocation>
        <location evidence="1">Membrane</location>
        <topology evidence="1">Multi-pass membrane protein</topology>
    </subcellularLocation>
</comment>
<keyword evidence="4 7" id="KW-1133">Transmembrane helix</keyword>
<feature type="transmembrane region" description="Helical" evidence="7">
    <location>
        <begin position="414"/>
        <end position="435"/>
    </location>
</feature>
<proteinExistence type="predicted"/>
<comment type="caution">
    <text evidence="8">The sequence shown here is derived from an EMBL/GenBank/DDBJ whole genome shotgun (WGS) entry which is preliminary data.</text>
</comment>
<gene>
    <name evidence="8" type="ORF">Tdes44962_MAKER00475</name>
</gene>
<feature type="transmembrane region" description="Helical" evidence="7">
    <location>
        <begin position="324"/>
        <end position="344"/>
    </location>
</feature>
<dbReference type="GO" id="GO:0008483">
    <property type="term" value="F:transaminase activity"/>
    <property type="evidence" value="ECO:0007669"/>
    <property type="project" value="UniProtKB-KW"/>
</dbReference>
<feature type="transmembrane region" description="Helical" evidence="7">
    <location>
        <begin position="222"/>
        <end position="242"/>
    </location>
</feature>
<feature type="transmembrane region" description="Helical" evidence="7">
    <location>
        <begin position="190"/>
        <end position="210"/>
    </location>
</feature>
<evidence type="ECO:0000256" key="7">
    <source>
        <dbReference type="SAM" id="Phobius"/>
    </source>
</evidence>
<dbReference type="Pfam" id="PF07690">
    <property type="entry name" value="MFS_1"/>
    <property type="match status" value="1"/>
</dbReference>
<keyword evidence="9" id="KW-1185">Reference proteome</keyword>
<evidence type="ECO:0000256" key="5">
    <source>
        <dbReference type="ARBA" id="ARBA00023136"/>
    </source>
</evidence>
<dbReference type="FunFam" id="1.20.1250.20:FF:000013">
    <property type="entry name" value="MFS general substrate transporter"/>
    <property type="match status" value="1"/>
</dbReference>
<dbReference type="Proteomes" id="UP001138500">
    <property type="component" value="Unassembled WGS sequence"/>
</dbReference>
<dbReference type="EMBL" id="RIBY02001978">
    <property type="protein sequence ID" value="KAH9826511.1"/>
    <property type="molecule type" value="Genomic_DNA"/>
</dbReference>
<keyword evidence="2" id="KW-0813">Transport</keyword>
<accession>A0A9W7SQ34</accession>
<dbReference type="PANTHER" id="PTHR43791:SF12">
    <property type="entry name" value="MAJOR FACILITATOR SUPERFAMILY (MFS) PROFILE DOMAIN-CONTAINING PROTEIN"/>
    <property type="match status" value="1"/>
</dbReference>
<name>A0A9W7SQ34_9PEZI</name>
<evidence type="ECO:0000313" key="8">
    <source>
        <dbReference type="EMBL" id="KAH9826511.1"/>
    </source>
</evidence>
<evidence type="ECO:0000313" key="9">
    <source>
        <dbReference type="Proteomes" id="UP001138500"/>
    </source>
</evidence>
<feature type="transmembrane region" description="Helical" evidence="7">
    <location>
        <begin position="447"/>
        <end position="466"/>
    </location>
</feature>
<evidence type="ECO:0000256" key="6">
    <source>
        <dbReference type="SAM" id="MobiDB-lite"/>
    </source>
</evidence>
<feature type="transmembrane region" description="Helical" evidence="7">
    <location>
        <begin position="356"/>
        <end position="376"/>
    </location>
</feature>
<evidence type="ECO:0000256" key="2">
    <source>
        <dbReference type="ARBA" id="ARBA00022448"/>
    </source>
</evidence>
<reference evidence="8 9" key="1">
    <citation type="journal article" date="2018" name="IMA Fungus">
        <title>IMA Genome-F 10: Nine draft genome sequences of Claviceps purpurea s.lat., including C. arundinis, C. humidiphila, and C. cf. spartinae, pseudomolecules for the pitch canker pathogen Fusarium circinatum, draft genome of Davidsoniella eucalypti, Grosmannia galeiformis, Quambalaria eucalypti, and Teratosphaeria destructans.</title>
        <authorList>
            <person name="Wingfield B.D."/>
            <person name="Liu M."/>
            <person name="Nguyen H.D."/>
            <person name="Lane F.A."/>
            <person name="Morgan S.W."/>
            <person name="De Vos L."/>
            <person name="Wilken P.M."/>
            <person name="Duong T.A."/>
            <person name="Aylward J."/>
            <person name="Coetzee M.P."/>
            <person name="Dadej K."/>
            <person name="De Beer Z.W."/>
            <person name="Findlay W."/>
            <person name="Havenga M."/>
            <person name="Kolarik M."/>
            <person name="Menzies J.G."/>
            <person name="Naidoo K."/>
            <person name="Pochopski O."/>
            <person name="Shoukouhi P."/>
            <person name="Santana Q.C."/>
            <person name="Seifert K.A."/>
            <person name="Soal N."/>
            <person name="Steenkamp E.T."/>
            <person name="Tatham C.T."/>
            <person name="van der Nest M.A."/>
            <person name="Wingfield M.J."/>
        </authorList>
    </citation>
    <scope>NUCLEOTIDE SEQUENCE [LARGE SCALE GENOMIC DNA]</scope>
    <source>
        <strain evidence="8">CMW44962</strain>
    </source>
</reference>
<dbReference type="Gene3D" id="1.20.1250.20">
    <property type="entry name" value="MFS general substrate transporter like domains"/>
    <property type="match status" value="2"/>
</dbReference>
<dbReference type="GO" id="GO:0016020">
    <property type="term" value="C:membrane"/>
    <property type="evidence" value="ECO:0007669"/>
    <property type="project" value="UniProtKB-SubCell"/>
</dbReference>
<dbReference type="FunFam" id="1.20.1250.20:FF:000057">
    <property type="entry name" value="MFS general substrate transporter"/>
    <property type="match status" value="1"/>
</dbReference>
<dbReference type="SUPFAM" id="SSF103473">
    <property type="entry name" value="MFS general substrate transporter"/>
    <property type="match status" value="1"/>
</dbReference>
<dbReference type="PANTHER" id="PTHR43791">
    <property type="entry name" value="PERMEASE-RELATED"/>
    <property type="match status" value="1"/>
</dbReference>
<dbReference type="GO" id="GO:0022857">
    <property type="term" value="F:transmembrane transporter activity"/>
    <property type="evidence" value="ECO:0007669"/>
    <property type="project" value="InterPro"/>
</dbReference>
<feature type="transmembrane region" description="Helical" evidence="7">
    <location>
        <begin position="388"/>
        <end position="408"/>
    </location>
</feature>
<protein>
    <submittedName>
        <fullName evidence="8">Aminotransferase</fullName>
    </submittedName>
</protein>
<organism evidence="8 9">
    <name type="scientific">Teratosphaeria destructans</name>
    <dbReference type="NCBI Taxonomy" id="418781"/>
    <lineage>
        <taxon>Eukaryota</taxon>
        <taxon>Fungi</taxon>
        <taxon>Dikarya</taxon>
        <taxon>Ascomycota</taxon>
        <taxon>Pezizomycotina</taxon>
        <taxon>Dothideomycetes</taxon>
        <taxon>Dothideomycetidae</taxon>
        <taxon>Mycosphaerellales</taxon>
        <taxon>Teratosphaeriaceae</taxon>
        <taxon>Teratosphaeria</taxon>
    </lineage>
</organism>
<keyword evidence="8" id="KW-0032">Aminotransferase</keyword>
<evidence type="ECO:0000256" key="1">
    <source>
        <dbReference type="ARBA" id="ARBA00004141"/>
    </source>
</evidence>
<dbReference type="InterPro" id="IPR011701">
    <property type="entry name" value="MFS"/>
</dbReference>
<dbReference type="OrthoDB" id="2250022at2759"/>
<evidence type="ECO:0000256" key="4">
    <source>
        <dbReference type="ARBA" id="ARBA00022989"/>
    </source>
</evidence>
<reference evidence="8 9" key="2">
    <citation type="journal article" date="2021" name="Curr. Genet.">
        <title>Genetic response to nitrogen starvation in the aggressive Eucalyptus foliar pathogen Teratosphaeria destructans.</title>
        <authorList>
            <person name="Havenga M."/>
            <person name="Wingfield B.D."/>
            <person name="Wingfield M.J."/>
            <person name="Dreyer L.L."/>
            <person name="Roets F."/>
            <person name="Aylward J."/>
        </authorList>
    </citation>
    <scope>NUCLEOTIDE SEQUENCE [LARGE SCALE GENOMIC DNA]</scope>
    <source>
        <strain evidence="8">CMW44962</strain>
    </source>
</reference>